<name>A0KMC5_AERHH</name>
<evidence type="ECO:0000313" key="2">
    <source>
        <dbReference type="Proteomes" id="UP000000756"/>
    </source>
</evidence>
<dbReference type="Proteomes" id="UP000000756">
    <property type="component" value="Chromosome"/>
</dbReference>
<protein>
    <submittedName>
        <fullName evidence="1">Putative trp operon leader peptide</fullName>
    </submittedName>
</protein>
<evidence type="ECO:0000313" key="1">
    <source>
        <dbReference type="EMBL" id="ABK38436.1"/>
    </source>
</evidence>
<keyword evidence="2" id="KW-1185">Reference proteome</keyword>
<gene>
    <name evidence="1" type="ordered locus">AHA_2922</name>
</gene>
<dbReference type="KEGG" id="aha:AHA_2922"/>
<accession>A0KMC5</accession>
<dbReference type="HOGENOM" id="CLU_3433951_0_0_6"/>
<organism evidence="1 2">
    <name type="scientific">Aeromonas hydrophila subsp. hydrophila (strain ATCC 7966 / DSM 30187 / BCRC 13018 / CCUG 14551 / JCM 1027 / KCTC 2358 / NCIMB 9240 / NCTC 8049)</name>
    <dbReference type="NCBI Taxonomy" id="380703"/>
    <lineage>
        <taxon>Bacteria</taxon>
        <taxon>Pseudomonadati</taxon>
        <taxon>Pseudomonadota</taxon>
        <taxon>Gammaproteobacteria</taxon>
        <taxon>Aeromonadales</taxon>
        <taxon>Aeromonadaceae</taxon>
        <taxon>Aeromonas</taxon>
    </lineage>
</organism>
<reference evidence="1 2" key="1">
    <citation type="journal article" date="2006" name="J. Bacteriol.">
        <title>Genome sequence of Aeromonas hydrophila ATCC 7966T: jack of all trades.</title>
        <authorList>
            <person name="Seshadri R."/>
            <person name="Joseph S.W."/>
            <person name="Chopra A.K."/>
            <person name="Sha J."/>
            <person name="Shaw J."/>
            <person name="Graf J."/>
            <person name="Haft D."/>
            <person name="Wu M."/>
            <person name="Ren Q."/>
            <person name="Rosovitz M.J."/>
            <person name="Madupu R."/>
            <person name="Tallon L."/>
            <person name="Kim M."/>
            <person name="Jin S."/>
            <person name="Vuong H."/>
            <person name="Stine O.C."/>
            <person name="Ali A."/>
            <person name="Horneman A.J."/>
            <person name="Heidelberg J.F."/>
        </authorList>
    </citation>
    <scope>NUCLEOTIDE SEQUENCE [LARGE SCALE GENOMIC DNA]</scope>
    <source>
        <strain evidence="2">ATCC 7966 / DSM 30187 / BCRC 13018 / CCUG 14551 / JCM 1027 / KCTC 2358 / NCIMB 9240 / NCTC 8049</strain>
    </source>
</reference>
<dbReference type="EnsemblBacteria" id="ABK38436">
    <property type="protein sequence ID" value="ABK38436"/>
    <property type="gene ID" value="AHA_2922"/>
</dbReference>
<sequence length="15" mass="1901">MQTTSILTIWWWHTP</sequence>
<dbReference type="STRING" id="380703.AHA_2922"/>
<dbReference type="EMBL" id="CP000462">
    <property type="protein sequence ID" value="ABK38436.1"/>
    <property type="molecule type" value="Genomic_DNA"/>
</dbReference>
<proteinExistence type="predicted"/>